<keyword evidence="3" id="KW-1185">Reference proteome</keyword>
<feature type="compositionally biased region" description="Basic and acidic residues" evidence="1">
    <location>
        <begin position="154"/>
        <end position="177"/>
    </location>
</feature>
<sequence>MDGHDNAPDHANYVYYFFKRFGLHNAIKSVADFGFGTGTQLESFAQKFNPKVIYGLEPIVFFLREREREKKKYLMSQQNVYIYKMKAAFPRKMRKRNGKKKKKKISQLTHNSYVSCVYKIYRELQKVNFFKFEKEKKIKDDSENINGMNTSALDQRDRSDSCEKKTEEEHPGLKDNSDSNPPASFNTIQKFIDYIPQALQKMSEIRQRVRRSHQHSVGGEAHDESANKFELSPSKHQSKETTMIHPHYQQVKQLKKRAIAKKQKKMNLCLSYLLLMILLNRWDGMFNLGLFMSVGQYLGDEEFELVLFCLSLWCDFLYMDVVTTEEYEIMKTGSTFQDPYAIQRGKSWYLKIITKFWRVIGNSILESKFLYDDTASSSIPNVLFHVE</sequence>
<evidence type="ECO:0000313" key="2">
    <source>
        <dbReference type="EMBL" id="ETO21908.1"/>
    </source>
</evidence>
<name>X6N7P4_RETFI</name>
<dbReference type="Proteomes" id="UP000023152">
    <property type="component" value="Unassembled WGS sequence"/>
</dbReference>
<dbReference type="EMBL" id="ASPP01011195">
    <property type="protein sequence ID" value="ETO21908.1"/>
    <property type="molecule type" value="Genomic_DNA"/>
</dbReference>
<reference evidence="2 3" key="1">
    <citation type="journal article" date="2013" name="Curr. Biol.">
        <title>The Genome of the Foraminiferan Reticulomyxa filosa.</title>
        <authorList>
            <person name="Glockner G."/>
            <person name="Hulsmann N."/>
            <person name="Schleicher M."/>
            <person name="Noegel A.A."/>
            <person name="Eichinger L."/>
            <person name="Gallinger C."/>
            <person name="Pawlowski J."/>
            <person name="Sierra R."/>
            <person name="Euteneuer U."/>
            <person name="Pillet L."/>
            <person name="Moustafa A."/>
            <person name="Platzer M."/>
            <person name="Groth M."/>
            <person name="Szafranski K."/>
            <person name="Schliwa M."/>
        </authorList>
    </citation>
    <scope>NUCLEOTIDE SEQUENCE [LARGE SCALE GENOMIC DNA]</scope>
</reference>
<proteinExistence type="predicted"/>
<comment type="caution">
    <text evidence="2">The sequence shown here is derived from an EMBL/GenBank/DDBJ whole genome shotgun (WGS) entry which is preliminary data.</text>
</comment>
<dbReference type="OMA" id="NESAWVA"/>
<protein>
    <submittedName>
        <fullName evidence="2">Uncharacterized protein</fullName>
    </submittedName>
</protein>
<feature type="region of interest" description="Disordered" evidence="1">
    <location>
        <begin position="142"/>
        <end position="182"/>
    </location>
</feature>
<gene>
    <name evidence="2" type="ORF">RFI_15292</name>
</gene>
<evidence type="ECO:0000313" key="3">
    <source>
        <dbReference type="Proteomes" id="UP000023152"/>
    </source>
</evidence>
<accession>X6N7P4</accession>
<feature type="region of interest" description="Disordered" evidence="1">
    <location>
        <begin position="212"/>
        <end position="241"/>
    </location>
</feature>
<organism evidence="2 3">
    <name type="scientific">Reticulomyxa filosa</name>
    <dbReference type="NCBI Taxonomy" id="46433"/>
    <lineage>
        <taxon>Eukaryota</taxon>
        <taxon>Sar</taxon>
        <taxon>Rhizaria</taxon>
        <taxon>Retaria</taxon>
        <taxon>Foraminifera</taxon>
        <taxon>Monothalamids</taxon>
        <taxon>Reticulomyxidae</taxon>
        <taxon>Reticulomyxa</taxon>
    </lineage>
</organism>
<dbReference type="AlphaFoldDB" id="X6N7P4"/>
<feature type="compositionally biased region" description="Polar residues" evidence="1">
    <location>
        <begin position="144"/>
        <end position="153"/>
    </location>
</feature>
<evidence type="ECO:0000256" key="1">
    <source>
        <dbReference type="SAM" id="MobiDB-lite"/>
    </source>
</evidence>